<dbReference type="InterPro" id="IPR036249">
    <property type="entry name" value="Thioredoxin-like_sf"/>
</dbReference>
<dbReference type="InterPro" id="IPR001853">
    <property type="entry name" value="DSBA-like_thioredoxin_dom"/>
</dbReference>
<dbReference type="InterPro" id="IPR051924">
    <property type="entry name" value="GST_Kappa/NadH"/>
</dbReference>
<sequence>MSFRSAIKSRIAEYITSETRLRRKREAFEKQRKRQSRPHEVHYFHHVSDPYSHLTLQKLSGFQQSYKIKLTIHLISGPPAWATPDRAGLDAYALKDANQLAVHLGLSGVSQKAPSAERIAQAEAAMAACLNAGMDIGKLQDISNALWSNNEIAPVSEVNVEAVKAQGDALLEKLGHYLGATFYYGGEWYWGVDRLHYLEERLQQLGLGPAPSSDRKNGPDQGVSDARISCNEIDLFLSFRSPYSYLAFNRTCELSDRLGVKLNIRPVLPMVMRGLPVPPAKRKYILMDAAREARYHGIPFGRICDPLGRPIERGYSLLQYAEEEGRLREYCSAFMTSVWSKGVDAGTDMGLAKIVETAGLDWSKARIIVDNDDWRVQVEKNREDLTALGLWGVPSYRVGTAAIWGQDRLWAVEAALQHTTTPIVS</sequence>
<name>A0A1I6XLS9_9HYPH</name>
<evidence type="ECO:0000313" key="2">
    <source>
        <dbReference type="EMBL" id="SFT39379.1"/>
    </source>
</evidence>
<proteinExistence type="predicted"/>
<keyword evidence="3" id="KW-1185">Reference proteome</keyword>
<dbReference type="EMBL" id="FPBD01000001">
    <property type="protein sequence ID" value="SFT39379.1"/>
    <property type="molecule type" value="Genomic_DNA"/>
</dbReference>
<organism evidence="2 3">
    <name type="scientific">Pseudovibrio denitrificans</name>
    <dbReference type="NCBI Taxonomy" id="258256"/>
    <lineage>
        <taxon>Bacteria</taxon>
        <taxon>Pseudomonadati</taxon>
        <taxon>Pseudomonadota</taxon>
        <taxon>Alphaproteobacteria</taxon>
        <taxon>Hyphomicrobiales</taxon>
        <taxon>Stappiaceae</taxon>
        <taxon>Pseudovibrio</taxon>
    </lineage>
</organism>
<dbReference type="AlphaFoldDB" id="A0A1I6XLS9"/>
<dbReference type="Proteomes" id="UP000183371">
    <property type="component" value="Unassembled WGS sequence"/>
</dbReference>
<accession>A0A1I6XLS9</accession>
<protein>
    <submittedName>
        <fullName evidence="2">2-hydroxychromene-2-carboxylate isomerase</fullName>
    </submittedName>
</protein>
<dbReference type="PANTHER" id="PTHR42943:SF2">
    <property type="entry name" value="GLUTATHIONE S-TRANSFERASE KAPPA 1"/>
    <property type="match status" value="1"/>
</dbReference>
<dbReference type="Gene3D" id="3.40.30.10">
    <property type="entry name" value="Glutaredoxin"/>
    <property type="match status" value="1"/>
</dbReference>
<keyword evidence="2" id="KW-0413">Isomerase</keyword>
<feature type="domain" description="DSBA-like thioredoxin" evidence="1">
    <location>
        <begin position="233"/>
        <end position="417"/>
    </location>
</feature>
<reference evidence="3" key="1">
    <citation type="submission" date="2016-10" db="EMBL/GenBank/DDBJ databases">
        <authorList>
            <person name="Varghese N."/>
            <person name="Submissions S."/>
        </authorList>
    </citation>
    <scope>NUCLEOTIDE SEQUENCE [LARGE SCALE GENOMIC DNA]</scope>
    <source>
        <strain evidence="3">DSM 17465</strain>
    </source>
</reference>
<evidence type="ECO:0000259" key="1">
    <source>
        <dbReference type="Pfam" id="PF01323"/>
    </source>
</evidence>
<dbReference type="GO" id="GO:0016491">
    <property type="term" value="F:oxidoreductase activity"/>
    <property type="evidence" value="ECO:0007669"/>
    <property type="project" value="InterPro"/>
</dbReference>
<dbReference type="SUPFAM" id="SSF52833">
    <property type="entry name" value="Thioredoxin-like"/>
    <property type="match status" value="2"/>
</dbReference>
<gene>
    <name evidence="2" type="ORF">SAMN05444141_101300</name>
</gene>
<evidence type="ECO:0000313" key="3">
    <source>
        <dbReference type="Proteomes" id="UP000183371"/>
    </source>
</evidence>
<dbReference type="Pfam" id="PF01323">
    <property type="entry name" value="DSBA"/>
    <property type="match status" value="1"/>
</dbReference>
<dbReference type="PANTHER" id="PTHR42943">
    <property type="entry name" value="GLUTATHIONE S-TRANSFERASE KAPPA"/>
    <property type="match status" value="1"/>
</dbReference>
<dbReference type="RefSeq" id="WP_083416438.1">
    <property type="nucleotide sequence ID" value="NZ_FPBD01000001.1"/>
</dbReference>
<dbReference type="GO" id="GO:0016853">
    <property type="term" value="F:isomerase activity"/>
    <property type="evidence" value="ECO:0007669"/>
    <property type="project" value="UniProtKB-KW"/>
</dbReference>